<dbReference type="PRINTS" id="PR00449">
    <property type="entry name" value="RASTRNSFRMNG"/>
</dbReference>
<dbReference type="Proteomes" id="UP000799118">
    <property type="component" value="Unassembled WGS sequence"/>
</dbReference>
<dbReference type="InterPro" id="IPR006073">
    <property type="entry name" value="GTP-bd"/>
</dbReference>
<dbReference type="EMBL" id="ML769647">
    <property type="protein sequence ID" value="KAE9390773.1"/>
    <property type="molecule type" value="Genomic_DNA"/>
</dbReference>
<evidence type="ECO:0000256" key="1">
    <source>
        <dbReference type="SAM" id="MobiDB-lite"/>
    </source>
</evidence>
<evidence type="ECO:0000259" key="2">
    <source>
        <dbReference type="Pfam" id="PF01926"/>
    </source>
</evidence>
<reference evidence="3" key="1">
    <citation type="journal article" date="2019" name="Environ. Microbiol.">
        <title>Fungal ecological strategies reflected in gene transcription - a case study of two litter decomposers.</title>
        <authorList>
            <person name="Barbi F."/>
            <person name="Kohler A."/>
            <person name="Barry K."/>
            <person name="Baskaran P."/>
            <person name="Daum C."/>
            <person name="Fauchery L."/>
            <person name="Ihrmark K."/>
            <person name="Kuo A."/>
            <person name="LaButti K."/>
            <person name="Lipzen A."/>
            <person name="Morin E."/>
            <person name="Grigoriev I.V."/>
            <person name="Henrissat B."/>
            <person name="Lindahl B."/>
            <person name="Martin F."/>
        </authorList>
    </citation>
    <scope>NUCLEOTIDE SEQUENCE</scope>
    <source>
        <strain evidence="3">JB14</strain>
    </source>
</reference>
<dbReference type="InterPro" id="IPR027417">
    <property type="entry name" value="P-loop_NTPase"/>
</dbReference>
<dbReference type="OrthoDB" id="391988at2759"/>
<dbReference type="AlphaFoldDB" id="A0A6A4GZ92"/>
<feature type="compositionally biased region" description="Polar residues" evidence="1">
    <location>
        <begin position="1"/>
        <end position="12"/>
    </location>
</feature>
<name>A0A6A4GZ92_9AGAR</name>
<feature type="region of interest" description="Disordered" evidence="1">
    <location>
        <begin position="1"/>
        <end position="34"/>
    </location>
</feature>
<keyword evidence="4" id="KW-1185">Reference proteome</keyword>
<dbReference type="CDD" id="cd00882">
    <property type="entry name" value="Ras_like_GTPase"/>
    <property type="match status" value="1"/>
</dbReference>
<protein>
    <recommendedName>
        <fullName evidence="2">G domain-containing protein</fullName>
    </recommendedName>
</protein>
<dbReference type="GO" id="GO:0005525">
    <property type="term" value="F:GTP binding"/>
    <property type="evidence" value="ECO:0007669"/>
    <property type="project" value="InterPro"/>
</dbReference>
<dbReference type="Pfam" id="PF01926">
    <property type="entry name" value="MMR_HSR1"/>
    <property type="match status" value="1"/>
</dbReference>
<dbReference type="Gene3D" id="3.40.50.300">
    <property type="entry name" value="P-loop containing nucleotide triphosphate hydrolases"/>
    <property type="match status" value="1"/>
</dbReference>
<gene>
    <name evidence="3" type="ORF">BT96DRAFT_1001977</name>
</gene>
<sequence>MASRKFSNSSNAAPLVVDPPSPNPSLPQPLSPGNPVIEQELVSSTEELLRTCPKFRILVLGKSGAGKSSLINATFGVSSANVSHEQSGVSDIHKEITSTQNTRFILHDSQGFAAGETHNYKTVEEFIAERARQPELRDRLHAIWFCAEIPTENGALFEAADENFLNLSDMHNVPVVVVFTKFDLLVRKLEKEADDDVDEEELEIQIHKRADEIFNETCVRKLKSITRQRTNPISYVKVSKKPQYRETLVRLVDETQSCLDSHISILWALAQRASVDAKVNACIEVGRRKYWAGLASGLHLPGKTLQQCLNRIHDDMLDIWNFNDPLMILKSQDFKNIMFKMVGDLV</sequence>
<feature type="compositionally biased region" description="Pro residues" evidence="1">
    <location>
        <begin position="17"/>
        <end position="32"/>
    </location>
</feature>
<proteinExistence type="predicted"/>
<evidence type="ECO:0000313" key="4">
    <source>
        <dbReference type="Proteomes" id="UP000799118"/>
    </source>
</evidence>
<feature type="domain" description="G" evidence="2">
    <location>
        <begin position="56"/>
        <end position="181"/>
    </location>
</feature>
<organism evidence="3 4">
    <name type="scientific">Gymnopus androsaceus JB14</name>
    <dbReference type="NCBI Taxonomy" id="1447944"/>
    <lineage>
        <taxon>Eukaryota</taxon>
        <taxon>Fungi</taxon>
        <taxon>Dikarya</taxon>
        <taxon>Basidiomycota</taxon>
        <taxon>Agaricomycotina</taxon>
        <taxon>Agaricomycetes</taxon>
        <taxon>Agaricomycetidae</taxon>
        <taxon>Agaricales</taxon>
        <taxon>Marasmiineae</taxon>
        <taxon>Omphalotaceae</taxon>
        <taxon>Gymnopus</taxon>
    </lineage>
</organism>
<evidence type="ECO:0000313" key="3">
    <source>
        <dbReference type="EMBL" id="KAE9390773.1"/>
    </source>
</evidence>
<dbReference type="SUPFAM" id="SSF52540">
    <property type="entry name" value="P-loop containing nucleoside triphosphate hydrolases"/>
    <property type="match status" value="1"/>
</dbReference>
<accession>A0A6A4GZ92</accession>